<dbReference type="InterPro" id="IPR047640">
    <property type="entry name" value="RpiR-like"/>
</dbReference>
<dbReference type="RefSeq" id="WP_103718517.1">
    <property type="nucleotide sequence ID" value="NZ_PQFZ01000006.1"/>
</dbReference>
<dbReference type="SUPFAM" id="SSF53697">
    <property type="entry name" value="SIS domain"/>
    <property type="match status" value="1"/>
</dbReference>
<evidence type="ECO:0000259" key="5">
    <source>
        <dbReference type="PROSITE" id="PS51464"/>
    </source>
</evidence>
<sequence length="289" mass="30395">MRSITQDTVALLTAALRRLPPQQADAARFVIGRSFEAATMPMRGLARAAGLPPATFTRLAQSLGLPGWEELRAGLIADARDDLGARRPFSVRPLPEGGPEPLAGAMIAADRAILDNLDAARIEQAATLLEAAPRVIVAGFRSCHAPALLFHYQYRLFRPDTTLIGGVGGVLDVELGGLKSGDALVLFGFDPYSRDGLLCAEAAADAGAKVVAIVDRPDAPVAEGAAAVLTFGTDSSGFFPSLTGCIALVQALAATLYSRAGDAGREQLRRTEARIAAHTPYLETGPRRR</sequence>
<dbReference type="EMBL" id="PQFZ01000006">
    <property type="protein sequence ID" value="POR51932.1"/>
    <property type="molecule type" value="Genomic_DNA"/>
</dbReference>
<evidence type="ECO:0000256" key="1">
    <source>
        <dbReference type="ARBA" id="ARBA00023015"/>
    </source>
</evidence>
<proteinExistence type="predicted"/>
<gene>
    <name evidence="6" type="ORF">CYD53_106216</name>
</gene>
<keyword evidence="1" id="KW-0805">Transcription regulation</keyword>
<dbReference type="Gene3D" id="3.40.50.10490">
    <property type="entry name" value="Glucose-6-phosphate isomerase like protein, domain 1"/>
    <property type="match status" value="1"/>
</dbReference>
<feature type="domain" description="SIS" evidence="5">
    <location>
        <begin position="125"/>
        <end position="266"/>
    </location>
</feature>
<dbReference type="Proteomes" id="UP000236919">
    <property type="component" value="Unassembled WGS sequence"/>
</dbReference>
<dbReference type="CDD" id="cd05013">
    <property type="entry name" value="SIS_RpiR"/>
    <property type="match status" value="1"/>
</dbReference>
<keyword evidence="7" id="KW-1185">Reference proteome</keyword>
<dbReference type="PROSITE" id="PS51464">
    <property type="entry name" value="SIS"/>
    <property type="match status" value="1"/>
</dbReference>
<dbReference type="GO" id="GO:0097367">
    <property type="term" value="F:carbohydrate derivative binding"/>
    <property type="evidence" value="ECO:0007669"/>
    <property type="project" value="InterPro"/>
</dbReference>
<keyword evidence="3" id="KW-0804">Transcription</keyword>
<dbReference type="AlphaFoldDB" id="A0A2S4MB21"/>
<dbReference type="InterPro" id="IPR001347">
    <property type="entry name" value="SIS_dom"/>
</dbReference>
<protein>
    <submittedName>
        <fullName evidence="6">RpiR family transcriptional regulator</fullName>
    </submittedName>
</protein>
<dbReference type="InterPro" id="IPR009057">
    <property type="entry name" value="Homeodomain-like_sf"/>
</dbReference>
<dbReference type="GO" id="GO:0003677">
    <property type="term" value="F:DNA binding"/>
    <property type="evidence" value="ECO:0007669"/>
    <property type="project" value="UniProtKB-KW"/>
</dbReference>
<dbReference type="SUPFAM" id="SSF46689">
    <property type="entry name" value="Homeodomain-like"/>
    <property type="match status" value="1"/>
</dbReference>
<dbReference type="InterPro" id="IPR000281">
    <property type="entry name" value="HTH_RpiR"/>
</dbReference>
<keyword evidence="2" id="KW-0238">DNA-binding</keyword>
<dbReference type="OrthoDB" id="9814676at2"/>
<accession>A0A2S4MB21</accession>
<dbReference type="GO" id="GO:0003700">
    <property type="term" value="F:DNA-binding transcription factor activity"/>
    <property type="evidence" value="ECO:0007669"/>
    <property type="project" value="InterPro"/>
</dbReference>
<evidence type="ECO:0000256" key="2">
    <source>
        <dbReference type="ARBA" id="ARBA00023125"/>
    </source>
</evidence>
<name>A0A2S4MB21_9HYPH</name>
<comment type="caution">
    <text evidence="6">The sequence shown here is derived from an EMBL/GenBank/DDBJ whole genome shotgun (WGS) entry which is preliminary data.</text>
</comment>
<dbReference type="InterPro" id="IPR036388">
    <property type="entry name" value="WH-like_DNA-bd_sf"/>
</dbReference>
<evidence type="ECO:0000313" key="7">
    <source>
        <dbReference type="Proteomes" id="UP000236919"/>
    </source>
</evidence>
<dbReference type="Gene3D" id="1.10.10.10">
    <property type="entry name" value="Winged helix-like DNA-binding domain superfamily/Winged helix DNA-binding domain"/>
    <property type="match status" value="1"/>
</dbReference>
<evidence type="ECO:0000313" key="6">
    <source>
        <dbReference type="EMBL" id="POR51932.1"/>
    </source>
</evidence>
<feature type="domain" description="HTH rpiR-type" evidence="4">
    <location>
        <begin position="6"/>
        <end position="82"/>
    </location>
</feature>
<evidence type="ECO:0000256" key="3">
    <source>
        <dbReference type="ARBA" id="ARBA00023163"/>
    </source>
</evidence>
<dbReference type="PROSITE" id="PS51071">
    <property type="entry name" value="HTH_RPIR"/>
    <property type="match status" value="1"/>
</dbReference>
<dbReference type="InterPro" id="IPR035472">
    <property type="entry name" value="RpiR-like_SIS"/>
</dbReference>
<evidence type="ECO:0000259" key="4">
    <source>
        <dbReference type="PROSITE" id="PS51071"/>
    </source>
</evidence>
<dbReference type="PANTHER" id="PTHR30514">
    <property type="entry name" value="GLUCOKINASE"/>
    <property type="match status" value="1"/>
</dbReference>
<dbReference type="GO" id="GO:1901135">
    <property type="term" value="P:carbohydrate derivative metabolic process"/>
    <property type="evidence" value="ECO:0007669"/>
    <property type="project" value="InterPro"/>
</dbReference>
<dbReference type="PANTHER" id="PTHR30514:SF18">
    <property type="entry name" value="RPIR-FAMILY TRANSCRIPTIONAL REGULATOR"/>
    <property type="match status" value="1"/>
</dbReference>
<dbReference type="InterPro" id="IPR046348">
    <property type="entry name" value="SIS_dom_sf"/>
</dbReference>
<organism evidence="6 7">
    <name type="scientific">Bosea psychrotolerans</name>
    <dbReference type="NCBI Taxonomy" id="1871628"/>
    <lineage>
        <taxon>Bacteria</taxon>
        <taxon>Pseudomonadati</taxon>
        <taxon>Pseudomonadota</taxon>
        <taxon>Alphaproteobacteria</taxon>
        <taxon>Hyphomicrobiales</taxon>
        <taxon>Boseaceae</taxon>
        <taxon>Bosea</taxon>
    </lineage>
</organism>
<reference evidence="6 7" key="1">
    <citation type="submission" date="2018-01" db="EMBL/GenBank/DDBJ databases">
        <title>Genomic Encyclopedia of Type Strains, Phase III (KMG-III): the genomes of soil and plant-associated and newly described type strains.</title>
        <authorList>
            <person name="Whitman W."/>
        </authorList>
    </citation>
    <scope>NUCLEOTIDE SEQUENCE [LARGE SCALE GENOMIC DNA]</scope>
    <source>
        <strain evidence="6 7">1131</strain>
    </source>
</reference>